<feature type="binding site" evidence="1">
    <location>
        <position position="182"/>
    </location>
    <ligand>
        <name>Zn(2+)</name>
        <dbReference type="ChEBI" id="CHEBI:29105"/>
    </ligand>
</feature>
<protein>
    <submittedName>
        <fullName evidence="2">MOB kinase activator 3A</fullName>
    </submittedName>
</protein>
<dbReference type="Pfam" id="PF03637">
    <property type="entry name" value="Mob1_phocein"/>
    <property type="match status" value="1"/>
</dbReference>
<feature type="binding site" evidence="1">
    <location>
        <position position="95"/>
    </location>
    <ligand>
        <name>Zn(2+)</name>
        <dbReference type="ChEBI" id="CHEBI:29105"/>
    </ligand>
</feature>
<sequence>QTPQSNIEHCLGMAFAGFKDIFVKQKTFRPKKKFPPETIRYHLHKQAEASLSAGVDLREAVKKPADEELNDWIAVHVVDFYNRINLIYGTICDRCTAETCPRMTGGKKFEYHWRDNNRYRKPTPVSAPEYIGLLMDWIDEQINDPVLFPTSMDVPFPKNYRSAVKKIMSRLYRVFVHVYIHHFDRLMEIGAVGCLSFPRLTVLTYLLRRHTLTSATNISIISSLALTSLTPRNWSPCESLPKGSAVSWCLSTICCARGAGGPPSLYAHQSSHSRTSFLPPVMAPVMPSTPNQPSIPRDCCPANGLMHRCRLPLHILTSTVHCLLPFLQ</sequence>
<dbReference type="PANTHER" id="PTHR22599">
    <property type="entry name" value="MPS ONE BINDER KINASE ACTIVATOR-LIKE MOB"/>
    <property type="match status" value="1"/>
</dbReference>
<dbReference type="AlphaFoldDB" id="A0A0V0J3Q5"/>
<dbReference type="SMART" id="SM01388">
    <property type="entry name" value="Mob1_phocein"/>
    <property type="match status" value="1"/>
</dbReference>
<dbReference type="EMBL" id="GEEE01017393">
    <property type="protein sequence ID" value="JAP45832.1"/>
    <property type="molecule type" value="Transcribed_RNA"/>
</dbReference>
<dbReference type="InterPro" id="IPR005301">
    <property type="entry name" value="MOB_kinase_act_fam"/>
</dbReference>
<name>A0A0V0J3Q5_SCHSO</name>
<accession>A0A0V0J3Q5</accession>
<feature type="non-terminal residue" evidence="2">
    <location>
        <position position="1"/>
    </location>
</feature>
<dbReference type="Gene3D" id="1.20.140.30">
    <property type="entry name" value="MOB kinase activator"/>
    <property type="match status" value="1"/>
</dbReference>
<keyword evidence="1" id="KW-0862">Zinc</keyword>
<keyword evidence="2" id="KW-0808">Transferase</keyword>
<gene>
    <name evidence="2" type="primary">MOB3A</name>
    <name evidence="2" type="ORF">TR120425</name>
</gene>
<reference evidence="2" key="1">
    <citation type="submission" date="2016-01" db="EMBL/GenBank/DDBJ databases">
        <title>Reference transcriptome for the parasite Schistocephalus solidus: insights into the molecular evolution of parasitism.</title>
        <authorList>
            <person name="Hebert F.O."/>
            <person name="Grambauer S."/>
            <person name="Barber I."/>
            <person name="Landry C.R."/>
            <person name="Aubin-Horth N."/>
        </authorList>
    </citation>
    <scope>NUCLEOTIDE SEQUENCE</scope>
</reference>
<feature type="binding site" evidence="1">
    <location>
        <position position="100"/>
    </location>
    <ligand>
        <name>Zn(2+)</name>
        <dbReference type="ChEBI" id="CHEBI:29105"/>
    </ligand>
</feature>
<keyword evidence="2" id="KW-0418">Kinase</keyword>
<evidence type="ECO:0000256" key="1">
    <source>
        <dbReference type="PIRSR" id="PIRSR605301-1"/>
    </source>
</evidence>
<dbReference type="EMBL" id="GEEE01002976">
    <property type="protein sequence ID" value="JAP60249.1"/>
    <property type="molecule type" value="Transcribed_RNA"/>
</dbReference>
<keyword evidence="1" id="KW-0479">Metal-binding</keyword>
<dbReference type="InterPro" id="IPR036703">
    <property type="entry name" value="MOB_kinase_act_sf"/>
</dbReference>
<proteinExistence type="predicted"/>
<dbReference type="GO" id="GO:0016301">
    <property type="term" value="F:kinase activity"/>
    <property type="evidence" value="ECO:0007669"/>
    <property type="project" value="UniProtKB-KW"/>
</dbReference>
<evidence type="ECO:0000313" key="2">
    <source>
        <dbReference type="EMBL" id="JAP60249.1"/>
    </source>
</evidence>
<feature type="binding site" evidence="1">
    <location>
        <position position="177"/>
    </location>
    <ligand>
        <name>Zn(2+)</name>
        <dbReference type="ChEBI" id="CHEBI:29105"/>
    </ligand>
</feature>
<dbReference type="SUPFAM" id="SSF101152">
    <property type="entry name" value="Mob1/phocein"/>
    <property type="match status" value="1"/>
</dbReference>
<organism evidence="2">
    <name type="scientific">Schistocephalus solidus</name>
    <name type="common">Tapeworm</name>
    <dbReference type="NCBI Taxonomy" id="70667"/>
    <lineage>
        <taxon>Eukaryota</taxon>
        <taxon>Metazoa</taxon>
        <taxon>Spiralia</taxon>
        <taxon>Lophotrochozoa</taxon>
        <taxon>Platyhelminthes</taxon>
        <taxon>Cestoda</taxon>
        <taxon>Eucestoda</taxon>
        <taxon>Diphyllobothriidea</taxon>
        <taxon>Diphyllobothriidae</taxon>
        <taxon>Schistocephalus</taxon>
    </lineage>
</organism>